<gene>
    <name evidence="2" type="ORF">HDIA_2478</name>
</gene>
<dbReference type="Pfam" id="PF05437">
    <property type="entry name" value="AzlD"/>
    <property type="match status" value="1"/>
</dbReference>
<feature type="transmembrane region" description="Helical" evidence="1">
    <location>
        <begin position="78"/>
        <end position="94"/>
    </location>
</feature>
<feature type="transmembrane region" description="Helical" evidence="1">
    <location>
        <begin position="12"/>
        <end position="36"/>
    </location>
</feature>
<accession>A0A2C9D764</accession>
<dbReference type="Proteomes" id="UP000223606">
    <property type="component" value="Chromosome 1"/>
</dbReference>
<dbReference type="RefSeq" id="WP_099556449.1">
    <property type="nucleotide sequence ID" value="NZ_LT960614.1"/>
</dbReference>
<dbReference type="OrthoDB" id="7855510at2"/>
<dbReference type="EMBL" id="LT960614">
    <property type="protein sequence ID" value="SON56019.1"/>
    <property type="molecule type" value="Genomic_DNA"/>
</dbReference>
<dbReference type="AlphaFoldDB" id="A0A2C9D764"/>
<proteinExistence type="predicted"/>
<dbReference type="KEGG" id="hdi:HDIA_2478"/>
<evidence type="ECO:0000313" key="3">
    <source>
        <dbReference type="Proteomes" id="UP000223606"/>
    </source>
</evidence>
<evidence type="ECO:0000313" key="2">
    <source>
        <dbReference type="EMBL" id="SON56019.1"/>
    </source>
</evidence>
<keyword evidence="1" id="KW-1133">Transmembrane helix</keyword>
<keyword evidence="3" id="KW-1185">Reference proteome</keyword>
<keyword evidence="1" id="KW-0812">Transmembrane</keyword>
<feature type="transmembrane region" description="Helical" evidence="1">
    <location>
        <begin position="48"/>
        <end position="66"/>
    </location>
</feature>
<evidence type="ECO:0000256" key="1">
    <source>
        <dbReference type="SAM" id="Phobius"/>
    </source>
</evidence>
<reference evidence="3" key="1">
    <citation type="submission" date="2017-09" db="EMBL/GenBank/DDBJ databases">
        <title>Genome sequence of Nannocystis excedens DSM 71.</title>
        <authorList>
            <person name="Blom J."/>
        </authorList>
    </citation>
    <scope>NUCLEOTIDE SEQUENCE [LARGE SCALE GENOMIC DNA]</scope>
    <source>
        <strain evidence="3">type strain: E19</strain>
    </source>
</reference>
<organism evidence="2 3">
    <name type="scientific">Hartmannibacter diazotrophicus</name>
    <dbReference type="NCBI Taxonomy" id="1482074"/>
    <lineage>
        <taxon>Bacteria</taxon>
        <taxon>Pseudomonadati</taxon>
        <taxon>Pseudomonadota</taxon>
        <taxon>Alphaproteobacteria</taxon>
        <taxon>Hyphomicrobiales</taxon>
        <taxon>Pleomorphomonadaceae</taxon>
        <taxon>Hartmannibacter</taxon>
    </lineage>
</organism>
<dbReference type="InterPro" id="IPR008407">
    <property type="entry name" value="Brnchd-chn_aa_trnsp_AzlD"/>
</dbReference>
<name>A0A2C9D764_9HYPH</name>
<feature type="transmembrane region" description="Helical" evidence="1">
    <location>
        <begin position="99"/>
        <end position="117"/>
    </location>
</feature>
<sequence>MPGSEWIDAPWWPFAFMVLAGALPTHIWRWMGVAFGTRLDEDSEALRWVRAVATALVAAVVARLVLFPQGHLAELPTWMRLFAFLAGFAAYFAGGRRPIVGILFGQFVLAIELWWTFG</sequence>
<protein>
    <submittedName>
        <fullName evidence="2">Branched-chain amino acid transport protein (AzlD)</fullName>
    </submittedName>
</protein>
<keyword evidence="1" id="KW-0472">Membrane</keyword>